<dbReference type="AlphaFoldDB" id="A0A2G8RL66"/>
<name>A0A2G8RL66_9RHOB</name>
<gene>
    <name evidence="1" type="ORF">P775_00145</name>
</gene>
<sequence length="35" mass="3853">MAGTFDVDLMSRWKLTDATESKGFLSADYSYAAGF</sequence>
<evidence type="ECO:0000313" key="1">
    <source>
        <dbReference type="EMBL" id="PIL22262.1"/>
    </source>
</evidence>
<dbReference type="EMBL" id="AWWI01000004">
    <property type="protein sequence ID" value="PIL22262.1"/>
    <property type="molecule type" value="Genomic_DNA"/>
</dbReference>
<comment type="caution">
    <text evidence="1">The sequence shown here is derived from an EMBL/GenBank/DDBJ whole genome shotgun (WGS) entry which is preliminary data.</text>
</comment>
<accession>A0A2G8RL66</accession>
<proteinExistence type="predicted"/>
<evidence type="ECO:0000313" key="2">
    <source>
        <dbReference type="Proteomes" id="UP000231259"/>
    </source>
</evidence>
<reference evidence="1 2" key="1">
    <citation type="submission" date="2013-09" db="EMBL/GenBank/DDBJ databases">
        <title>Genome sequencing of Phaeobacter antarcticus sp. nov. SM1211.</title>
        <authorList>
            <person name="Zhang X.-Y."/>
            <person name="Liu C."/>
            <person name="Chen X.-L."/>
            <person name="Xie B.-B."/>
            <person name="Qin Q.-L."/>
            <person name="Rong J.-C."/>
            <person name="Zhang Y.-Z."/>
        </authorList>
    </citation>
    <scope>NUCLEOTIDE SEQUENCE [LARGE SCALE GENOMIC DNA]</scope>
    <source>
        <strain evidence="1 2">SM1211</strain>
    </source>
</reference>
<dbReference type="Proteomes" id="UP000231259">
    <property type="component" value="Unassembled WGS sequence"/>
</dbReference>
<protein>
    <submittedName>
        <fullName evidence="1">Uncharacterized protein</fullName>
    </submittedName>
</protein>
<keyword evidence="2" id="KW-1185">Reference proteome</keyword>
<organism evidence="1 2">
    <name type="scientific">Puniceibacterium antarcticum</name>
    <dbReference type="NCBI Taxonomy" id="1206336"/>
    <lineage>
        <taxon>Bacteria</taxon>
        <taxon>Pseudomonadati</taxon>
        <taxon>Pseudomonadota</taxon>
        <taxon>Alphaproteobacteria</taxon>
        <taxon>Rhodobacterales</taxon>
        <taxon>Paracoccaceae</taxon>
        <taxon>Puniceibacterium</taxon>
    </lineage>
</organism>